<sequence>MARFADIPYYLLDDYFEETHEGVAHEGYTVDTTAFYQDVKFTDTDATSTDWEWIDLNDWSWSRWYILSKTGFSENSQLIGDRHGIVGKGGFWTKLFIDIDGTLTEVNFSSDVDEWVEGSYFIFTIDPSASAVFESGSDAYFRKDSYIHEWLARLAETDDIYKHYVNLKRPFAYFGKIYLYDSATGEYRVHWRGMRDFAYDALPDASQTTRM</sequence>
<organism evidence="1">
    <name type="scientific">marine sediment metagenome</name>
    <dbReference type="NCBI Taxonomy" id="412755"/>
    <lineage>
        <taxon>unclassified sequences</taxon>
        <taxon>metagenomes</taxon>
        <taxon>ecological metagenomes</taxon>
    </lineage>
</organism>
<feature type="non-terminal residue" evidence="1">
    <location>
        <position position="211"/>
    </location>
</feature>
<name>X0T9G1_9ZZZZ</name>
<protein>
    <submittedName>
        <fullName evidence="1">Uncharacterized protein</fullName>
    </submittedName>
</protein>
<dbReference type="AlphaFoldDB" id="X0T9G1"/>
<accession>X0T9G1</accession>
<reference evidence="1" key="1">
    <citation type="journal article" date="2014" name="Front. Microbiol.">
        <title>High frequency of phylogenetically diverse reductive dehalogenase-homologous genes in deep subseafloor sedimentary metagenomes.</title>
        <authorList>
            <person name="Kawai M."/>
            <person name="Futagami T."/>
            <person name="Toyoda A."/>
            <person name="Takaki Y."/>
            <person name="Nishi S."/>
            <person name="Hori S."/>
            <person name="Arai W."/>
            <person name="Tsubouchi T."/>
            <person name="Morono Y."/>
            <person name="Uchiyama I."/>
            <person name="Ito T."/>
            <person name="Fujiyama A."/>
            <person name="Inagaki F."/>
            <person name="Takami H."/>
        </authorList>
    </citation>
    <scope>NUCLEOTIDE SEQUENCE</scope>
    <source>
        <strain evidence="1">Expedition CK06-06</strain>
    </source>
</reference>
<gene>
    <name evidence="1" type="ORF">S01H1_12054</name>
</gene>
<comment type="caution">
    <text evidence="1">The sequence shown here is derived from an EMBL/GenBank/DDBJ whole genome shotgun (WGS) entry which is preliminary data.</text>
</comment>
<evidence type="ECO:0000313" key="1">
    <source>
        <dbReference type="EMBL" id="GAF83946.1"/>
    </source>
</evidence>
<dbReference type="EMBL" id="BARS01006165">
    <property type="protein sequence ID" value="GAF83946.1"/>
    <property type="molecule type" value="Genomic_DNA"/>
</dbReference>
<proteinExistence type="predicted"/>